<dbReference type="SMART" id="SM00382">
    <property type="entry name" value="AAA"/>
    <property type="match status" value="1"/>
</dbReference>
<dbReference type="SMART" id="SM00994">
    <property type="entry name" value="zf-C4_ClpX"/>
    <property type="match status" value="1"/>
</dbReference>
<accession>A0A538SBM6</accession>
<dbReference type="GO" id="GO:0008233">
    <property type="term" value="F:peptidase activity"/>
    <property type="evidence" value="ECO:0007669"/>
    <property type="project" value="UniProtKB-KW"/>
</dbReference>
<keyword evidence="4 6" id="KW-0067">ATP-binding</keyword>
<evidence type="ECO:0000256" key="2">
    <source>
        <dbReference type="ARBA" id="ARBA00022741"/>
    </source>
</evidence>
<dbReference type="GO" id="GO:0016887">
    <property type="term" value="F:ATP hydrolysis activity"/>
    <property type="evidence" value="ECO:0007669"/>
    <property type="project" value="InterPro"/>
</dbReference>
<dbReference type="InterPro" id="IPR003959">
    <property type="entry name" value="ATPase_AAA_core"/>
</dbReference>
<dbReference type="EMBL" id="VBOR01000066">
    <property type="protein sequence ID" value="TMQ48783.1"/>
    <property type="molecule type" value="Genomic_DNA"/>
</dbReference>
<dbReference type="HAMAP" id="MF_00175">
    <property type="entry name" value="ClpX"/>
    <property type="match status" value="1"/>
</dbReference>
<dbReference type="SUPFAM" id="SSF57716">
    <property type="entry name" value="Glucocorticoid receptor-like (DNA-binding domain)"/>
    <property type="match status" value="1"/>
</dbReference>
<dbReference type="InterPro" id="IPR027417">
    <property type="entry name" value="P-loop_NTPase"/>
</dbReference>
<evidence type="ECO:0000256" key="3">
    <source>
        <dbReference type="ARBA" id="ARBA00022833"/>
    </source>
</evidence>
<dbReference type="GO" id="GO:0051082">
    <property type="term" value="F:unfolded protein binding"/>
    <property type="evidence" value="ECO:0007669"/>
    <property type="project" value="UniProtKB-UniRule"/>
</dbReference>
<keyword evidence="3 6" id="KW-0862">Zinc</keyword>
<evidence type="ECO:0000256" key="7">
    <source>
        <dbReference type="PROSITE-ProRule" id="PRU01250"/>
    </source>
</evidence>
<dbReference type="FunFam" id="3.40.50.300:FF:000005">
    <property type="entry name" value="ATP-dependent Clp protease ATP-binding subunit ClpX"/>
    <property type="match status" value="1"/>
</dbReference>
<dbReference type="Proteomes" id="UP000316292">
    <property type="component" value="Unassembled WGS sequence"/>
</dbReference>
<dbReference type="InterPro" id="IPR038366">
    <property type="entry name" value="Znf_CppX_C4_sf"/>
</dbReference>
<evidence type="ECO:0000259" key="8">
    <source>
        <dbReference type="PROSITE" id="PS51902"/>
    </source>
</evidence>
<reference evidence="9 10" key="1">
    <citation type="journal article" date="2019" name="Nat. Microbiol.">
        <title>Mediterranean grassland soil C-N compound turnover is dependent on rainfall and depth, and is mediated by genomically divergent microorganisms.</title>
        <authorList>
            <person name="Diamond S."/>
            <person name="Andeer P.F."/>
            <person name="Li Z."/>
            <person name="Crits-Christoph A."/>
            <person name="Burstein D."/>
            <person name="Anantharaman K."/>
            <person name="Lane K.R."/>
            <person name="Thomas B.C."/>
            <person name="Pan C."/>
            <person name="Northen T.R."/>
            <person name="Banfield J.F."/>
        </authorList>
    </citation>
    <scope>NUCLEOTIDE SEQUENCE [LARGE SCALE GENOMIC DNA]</scope>
    <source>
        <strain evidence="9">WS_1</strain>
    </source>
</reference>
<evidence type="ECO:0000256" key="6">
    <source>
        <dbReference type="HAMAP-Rule" id="MF_00175"/>
    </source>
</evidence>
<dbReference type="PANTHER" id="PTHR48102">
    <property type="entry name" value="ATP-DEPENDENT CLP PROTEASE ATP-BINDING SUBUNIT CLPX-LIKE, MITOCHONDRIAL-RELATED"/>
    <property type="match status" value="1"/>
</dbReference>
<feature type="binding site" evidence="6">
    <location>
        <begin position="117"/>
        <end position="124"/>
    </location>
    <ligand>
        <name>ATP</name>
        <dbReference type="ChEBI" id="CHEBI:30616"/>
    </ligand>
</feature>
<dbReference type="InterPro" id="IPR003593">
    <property type="entry name" value="AAA+_ATPase"/>
</dbReference>
<dbReference type="GO" id="GO:0008270">
    <property type="term" value="F:zinc ion binding"/>
    <property type="evidence" value="ECO:0007669"/>
    <property type="project" value="UniProtKB-UniRule"/>
</dbReference>
<dbReference type="GO" id="GO:0051603">
    <property type="term" value="P:proteolysis involved in protein catabolic process"/>
    <property type="evidence" value="ECO:0007669"/>
    <property type="project" value="TreeGrafter"/>
</dbReference>
<evidence type="ECO:0000256" key="5">
    <source>
        <dbReference type="ARBA" id="ARBA00023186"/>
    </source>
</evidence>
<organism evidence="9 10">
    <name type="scientific">Eiseniibacteriota bacterium</name>
    <dbReference type="NCBI Taxonomy" id="2212470"/>
    <lineage>
        <taxon>Bacteria</taxon>
        <taxon>Candidatus Eiseniibacteriota</taxon>
    </lineage>
</organism>
<comment type="function">
    <text evidence="6">ATP-dependent specificity component of the Clp protease. It directs the protease to specific substrates. Can perform chaperone functions in the absence of ClpP.</text>
</comment>
<dbReference type="Pfam" id="PF07724">
    <property type="entry name" value="AAA_2"/>
    <property type="match status" value="1"/>
</dbReference>
<comment type="caution">
    <text evidence="9">The sequence shown here is derived from an EMBL/GenBank/DDBJ whole genome shotgun (WGS) entry which is preliminary data.</text>
</comment>
<dbReference type="InterPro" id="IPR059188">
    <property type="entry name" value="Znf_CLPX-like"/>
</dbReference>
<evidence type="ECO:0000313" key="9">
    <source>
        <dbReference type="EMBL" id="TMQ48783.1"/>
    </source>
</evidence>
<dbReference type="CDD" id="cd19497">
    <property type="entry name" value="RecA-like_ClpX"/>
    <property type="match status" value="1"/>
</dbReference>
<dbReference type="GO" id="GO:0046983">
    <property type="term" value="F:protein dimerization activity"/>
    <property type="evidence" value="ECO:0007669"/>
    <property type="project" value="UniProtKB-UniRule"/>
</dbReference>
<dbReference type="Pfam" id="PF10431">
    <property type="entry name" value="ClpB_D2-small"/>
    <property type="match status" value="1"/>
</dbReference>
<comment type="similarity">
    <text evidence="6 7">Belongs to the ClpX chaperone family.</text>
</comment>
<keyword evidence="9" id="KW-0378">Hydrolase</keyword>
<dbReference type="GO" id="GO:0051301">
    <property type="term" value="P:cell division"/>
    <property type="evidence" value="ECO:0007669"/>
    <property type="project" value="TreeGrafter"/>
</dbReference>
<dbReference type="InterPro" id="IPR050052">
    <property type="entry name" value="ATP-dep_Clp_protease_ClpX"/>
</dbReference>
<dbReference type="PROSITE" id="PS51902">
    <property type="entry name" value="CLPX_ZB"/>
    <property type="match status" value="1"/>
</dbReference>
<feature type="binding site" evidence="6 7">
    <location>
        <position position="35"/>
    </location>
    <ligand>
        <name>Zn(2+)</name>
        <dbReference type="ChEBI" id="CHEBI:29105"/>
    </ligand>
</feature>
<dbReference type="Pfam" id="PF06689">
    <property type="entry name" value="zf-C4_ClpX"/>
    <property type="match status" value="1"/>
</dbReference>
<dbReference type="GO" id="GO:0140662">
    <property type="term" value="F:ATP-dependent protein folding chaperone"/>
    <property type="evidence" value="ECO:0007669"/>
    <property type="project" value="InterPro"/>
</dbReference>
<keyword evidence="2 6" id="KW-0547">Nucleotide-binding</keyword>
<feature type="binding site" evidence="6 7">
    <location>
        <position position="13"/>
    </location>
    <ligand>
        <name>Zn(2+)</name>
        <dbReference type="ChEBI" id="CHEBI:29105"/>
    </ligand>
</feature>
<dbReference type="PANTHER" id="PTHR48102:SF7">
    <property type="entry name" value="ATP-DEPENDENT CLP PROTEASE ATP-BINDING SUBUNIT CLPX-LIKE, MITOCHONDRIAL"/>
    <property type="match status" value="1"/>
</dbReference>
<name>A0A538SBM6_UNCEI</name>
<comment type="subunit">
    <text evidence="6">Component of the ClpX-ClpP complex. Forms a hexameric ring that, in the presence of ATP, binds to fourteen ClpP subunits assembled into a disk-like structure with a central cavity, resembling the structure of eukaryotic proteasomes.</text>
</comment>
<evidence type="ECO:0000256" key="4">
    <source>
        <dbReference type="ARBA" id="ARBA00022840"/>
    </source>
</evidence>
<dbReference type="SUPFAM" id="SSF52540">
    <property type="entry name" value="P-loop containing nucleoside triphosphate hydrolases"/>
    <property type="match status" value="1"/>
</dbReference>
<sequence>MKKRVNSPHPIRCSFCGRGQDEVSRLVSGPSVYICSECVKLCNDILEGETDRGTGAPKGALPKPSEIKKVLDDYVIGQDRAKKTLSVAVYNHYKRIYSGGAVEDVELEKSNILLIGPTGTGKTLLARTLARTLKVPFAIVDATCLTEAGYVGEDVENILVRLLQATDFNVVNAEHGIVYVDELDKISRKSENPSITRDVSGEGVQQALLKILEGTIANVPPQGGRKHPQQKYIEVNTKDILFICGGAFEGLEKVVERRVSQKSMGFGADIRSRKDRNIGELLALVEPEDLLRYGLIPELVGRLPVIGALDSLNKQSLIEILTKPKNAITKQYQKFFEMEGVKLEFTEDGLEAVADLALKRGTGARGLRAVLEEAMMDLMYEIPSRLEVVGCTITRDVINRKSEPILIFCGDRRRKEA</sequence>
<dbReference type="GO" id="GO:0009376">
    <property type="term" value="C:HslUV protease complex"/>
    <property type="evidence" value="ECO:0007669"/>
    <property type="project" value="TreeGrafter"/>
</dbReference>
<dbReference type="InterPro" id="IPR046425">
    <property type="entry name" value="ClpX_bact"/>
</dbReference>
<evidence type="ECO:0000313" key="10">
    <source>
        <dbReference type="Proteomes" id="UP000316292"/>
    </source>
</evidence>
<dbReference type="InterPro" id="IPR004487">
    <property type="entry name" value="Clp_protease_ATP-bd_su_ClpX"/>
</dbReference>
<dbReference type="NCBIfam" id="NF003745">
    <property type="entry name" value="PRK05342.1"/>
    <property type="match status" value="1"/>
</dbReference>
<dbReference type="NCBIfam" id="TIGR00382">
    <property type="entry name" value="clpX"/>
    <property type="match status" value="1"/>
</dbReference>
<gene>
    <name evidence="6 9" type="primary">clpX</name>
    <name evidence="9" type="ORF">E6K71_06610</name>
</gene>
<dbReference type="SMART" id="SM01086">
    <property type="entry name" value="ClpB_D2-small"/>
    <property type="match status" value="1"/>
</dbReference>
<dbReference type="Gene3D" id="3.40.50.300">
    <property type="entry name" value="P-loop containing nucleotide triphosphate hydrolases"/>
    <property type="match status" value="1"/>
</dbReference>
<dbReference type="GO" id="GO:0005524">
    <property type="term" value="F:ATP binding"/>
    <property type="evidence" value="ECO:0007669"/>
    <property type="project" value="UniProtKB-UniRule"/>
</dbReference>
<dbReference type="InterPro" id="IPR010603">
    <property type="entry name" value="Znf_CppX_C4"/>
</dbReference>
<keyword evidence="9" id="KW-0645">Protease</keyword>
<keyword evidence="1 6" id="KW-0479">Metal-binding</keyword>
<keyword evidence="5 6" id="KW-0143">Chaperone</keyword>
<feature type="domain" description="ClpX-type ZB" evidence="8">
    <location>
        <begin position="1"/>
        <end position="54"/>
    </location>
</feature>
<evidence type="ECO:0000256" key="1">
    <source>
        <dbReference type="ARBA" id="ARBA00022723"/>
    </source>
</evidence>
<dbReference type="AlphaFoldDB" id="A0A538SBM6"/>
<dbReference type="InterPro" id="IPR019489">
    <property type="entry name" value="Clp_ATPase_C"/>
</dbReference>
<proteinExistence type="inferred from homology"/>
<protein>
    <recommendedName>
        <fullName evidence="6">ATP-dependent Clp protease ATP-binding subunit ClpX</fullName>
    </recommendedName>
</protein>
<dbReference type="Gene3D" id="6.20.220.10">
    <property type="entry name" value="ClpX chaperone, C4-type zinc finger domain"/>
    <property type="match status" value="1"/>
</dbReference>
<feature type="binding site" evidence="6 7">
    <location>
        <position position="38"/>
    </location>
    <ligand>
        <name>Zn(2+)</name>
        <dbReference type="ChEBI" id="CHEBI:29105"/>
    </ligand>
</feature>
<dbReference type="Gene3D" id="1.10.8.60">
    <property type="match status" value="1"/>
</dbReference>
<feature type="binding site" evidence="6 7">
    <location>
        <position position="16"/>
    </location>
    <ligand>
        <name>Zn(2+)</name>
        <dbReference type="ChEBI" id="CHEBI:29105"/>
    </ligand>
</feature>
<dbReference type="FunFam" id="1.10.8.60:FF:000002">
    <property type="entry name" value="ATP-dependent Clp protease ATP-binding subunit ClpX"/>
    <property type="match status" value="1"/>
</dbReference>